<evidence type="ECO:0000256" key="2">
    <source>
        <dbReference type="ARBA" id="ARBA00008834"/>
    </source>
</evidence>
<evidence type="ECO:0000256" key="4">
    <source>
        <dbReference type="ARBA" id="ARBA00022729"/>
    </source>
</evidence>
<accession>A0AAN6UUG4</accession>
<evidence type="ECO:0000256" key="5">
    <source>
        <dbReference type="ARBA" id="ARBA00022801"/>
    </source>
</evidence>
<dbReference type="InterPro" id="IPR012334">
    <property type="entry name" value="Pectin_lyas_fold"/>
</dbReference>
<dbReference type="PANTHER" id="PTHR31736">
    <property type="match status" value="1"/>
</dbReference>
<evidence type="ECO:0000256" key="6">
    <source>
        <dbReference type="ARBA" id="ARBA00023157"/>
    </source>
</evidence>
<keyword evidence="8 10" id="KW-0326">Glycosidase</keyword>
<dbReference type="InterPro" id="IPR000743">
    <property type="entry name" value="Glyco_hydro_28"/>
</dbReference>
<keyword evidence="7" id="KW-0325">Glycoprotein</keyword>
<evidence type="ECO:0000256" key="3">
    <source>
        <dbReference type="ARBA" id="ARBA00022525"/>
    </source>
</evidence>
<comment type="subcellular location">
    <subcellularLocation>
        <location evidence="1">Secreted</location>
    </subcellularLocation>
</comment>
<sequence>MRFLRYVLQFYSKVYSVNCNQMMMIKSNGGSGTAENVKFDNFIGHNNAYSLNIDQAWASMTPASGSGIHLKDITVSNWKGDCANRVQRGLIQFKCAAGAPCTGMTVKDFSVWTNAGSQVNYVCNNTYGTGSCLRVGSGGTYSTTSKITTAPAGWQAPRLPTDLKSSFGFTSEIPIPAIPLSFFPGTSPSRRLA</sequence>
<dbReference type="RefSeq" id="XP_062632799.1">
    <property type="nucleotide sequence ID" value="XM_062778653.1"/>
</dbReference>
<keyword evidence="5 10" id="KW-0378">Hydrolase</keyword>
<evidence type="ECO:0000256" key="7">
    <source>
        <dbReference type="ARBA" id="ARBA00023180"/>
    </source>
</evidence>
<comment type="similarity">
    <text evidence="2 10">Belongs to the glycosyl hydrolase 28 family.</text>
</comment>
<reference evidence="11" key="1">
    <citation type="journal article" date="2023" name="Mol. Phylogenet. Evol.">
        <title>Genome-scale phylogeny and comparative genomics of the fungal order Sordariales.</title>
        <authorList>
            <person name="Hensen N."/>
            <person name="Bonometti L."/>
            <person name="Westerberg I."/>
            <person name="Brannstrom I.O."/>
            <person name="Guillou S."/>
            <person name="Cros-Aarteil S."/>
            <person name="Calhoun S."/>
            <person name="Haridas S."/>
            <person name="Kuo A."/>
            <person name="Mondo S."/>
            <person name="Pangilinan J."/>
            <person name="Riley R."/>
            <person name="LaButti K."/>
            <person name="Andreopoulos B."/>
            <person name="Lipzen A."/>
            <person name="Chen C."/>
            <person name="Yan M."/>
            <person name="Daum C."/>
            <person name="Ng V."/>
            <person name="Clum A."/>
            <person name="Steindorff A."/>
            <person name="Ohm R.A."/>
            <person name="Martin F."/>
            <person name="Silar P."/>
            <person name="Natvig D.O."/>
            <person name="Lalanne C."/>
            <person name="Gautier V."/>
            <person name="Ament-Velasquez S.L."/>
            <person name="Kruys A."/>
            <person name="Hutchinson M.I."/>
            <person name="Powell A.J."/>
            <person name="Barry K."/>
            <person name="Miller A.N."/>
            <person name="Grigoriev I.V."/>
            <person name="Debuchy R."/>
            <person name="Gladieux P."/>
            <person name="Hiltunen Thoren M."/>
            <person name="Johannesson H."/>
        </authorList>
    </citation>
    <scope>NUCLEOTIDE SEQUENCE</scope>
    <source>
        <strain evidence="11">CBS 141.50</strain>
    </source>
</reference>
<dbReference type="SUPFAM" id="SSF51126">
    <property type="entry name" value="Pectin lyase-like"/>
    <property type="match status" value="1"/>
</dbReference>
<evidence type="ECO:0000313" key="12">
    <source>
        <dbReference type="Proteomes" id="UP001302676"/>
    </source>
</evidence>
<keyword evidence="4" id="KW-0732">Signal</keyword>
<dbReference type="GO" id="GO:0005576">
    <property type="term" value="C:extracellular region"/>
    <property type="evidence" value="ECO:0007669"/>
    <property type="project" value="UniProtKB-SubCell"/>
</dbReference>
<proteinExistence type="inferred from homology"/>
<dbReference type="GeneID" id="87815266"/>
<dbReference type="GO" id="GO:0046576">
    <property type="term" value="F:rhamnogalacturonan alpha-L-rhamnopyranosyl-(1-&gt;4)-alpha-D-galactopyranosyluronide lyase activity"/>
    <property type="evidence" value="ECO:0007669"/>
    <property type="project" value="UniProtKB-ARBA"/>
</dbReference>
<keyword evidence="3" id="KW-0964">Secreted</keyword>
<protein>
    <submittedName>
        <fullName evidence="11">Glycoside hydrolase family 28 protein</fullName>
    </submittedName>
</protein>
<dbReference type="AlphaFoldDB" id="A0AAN6UUG4"/>
<keyword evidence="12" id="KW-1185">Reference proteome</keyword>
<keyword evidence="6" id="KW-1015">Disulfide bond</keyword>
<evidence type="ECO:0000256" key="1">
    <source>
        <dbReference type="ARBA" id="ARBA00004613"/>
    </source>
</evidence>
<dbReference type="Proteomes" id="UP001302676">
    <property type="component" value="Unassembled WGS sequence"/>
</dbReference>
<dbReference type="GO" id="GO:0005975">
    <property type="term" value="P:carbohydrate metabolic process"/>
    <property type="evidence" value="ECO:0007669"/>
    <property type="project" value="InterPro"/>
</dbReference>
<dbReference type="Gene3D" id="2.160.20.10">
    <property type="entry name" value="Single-stranded right-handed beta-helix, Pectin lyase-like"/>
    <property type="match status" value="1"/>
</dbReference>
<dbReference type="Pfam" id="PF00295">
    <property type="entry name" value="Glyco_hydro_28"/>
    <property type="match status" value="1"/>
</dbReference>
<dbReference type="EMBL" id="MU853664">
    <property type="protein sequence ID" value="KAK4139428.1"/>
    <property type="molecule type" value="Genomic_DNA"/>
</dbReference>
<gene>
    <name evidence="11" type="ORF">C8A04DRAFT_15891</name>
</gene>
<evidence type="ECO:0000256" key="10">
    <source>
        <dbReference type="RuleBase" id="RU361169"/>
    </source>
</evidence>
<comment type="caution">
    <text evidence="11">The sequence shown here is derived from an EMBL/GenBank/DDBJ whole genome shotgun (WGS) entry which is preliminary data.</text>
</comment>
<dbReference type="GO" id="GO:0071555">
    <property type="term" value="P:cell wall organization"/>
    <property type="evidence" value="ECO:0007669"/>
    <property type="project" value="UniProtKB-KW"/>
</dbReference>
<keyword evidence="9" id="KW-0961">Cell wall biogenesis/degradation</keyword>
<organism evidence="11 12">
    <name type="scientific">Dichotomopilus funicola</name>
    <dbReference type="NCBI Taxonomy" id="1934379"/>
    <lineage>
        <taxon>Eukaryota</taxon>
        <taxon>Fungi</taxon>
        <taxon>Dikarya</taxon>
        <taxon>Ascomycota</taxon>
        <taxon>Pezizomycotina</taxon>
        <taxon>Sordariomycetes</taxon>
        <taxon>Sordariomycetidae</taxon>
        <taxon>Sordariales</taxon>
        <taxon>Chaetomiaceae</taxon>
        <taxon>Dichotomopilus</taxon>
    </lineage>
</organism>
<evidence type="ECO:0000313" key="11">
    <source>
        <dbReference type="EMBL" id="KAK4139428.1"/>
    </source>
</evidence>
<evidence type="ECO:0000256" key="8">
    <source>
        <dbReference type="ARBA" id="ARBA00023295"/>
    </source>
</evidence>
<dbReference type="GO" id="GO:0004650">
    <property type="term" value="F:polygalacturonase activity"/>
    <property type="evidence" value="ECO:0007669"/>
    <property type="project" value="InterPro"/>
</dbReference>
<evidence type="ECO:0000256" key="9">
    <source>
        <dbReference type="ARBA" id="ARBA00023316"/>
    </source>
</evidence>
<dbReference type="InterPro" id="IPR011050">
    <property type="entry name" value="Pectin_lyase_fold/virulence"/>
</dbReference>
<reference evidence="11" key="2">
    <citation type="submission" date="2023-05" db="EMBL/GenBank/DDBJ databases">
        <authorList>
            <consortium name="Lawrence Berkeley National Laboratory"/>
            <person name="Steindorff A."/>
            <person name="Hensen N."/>
            <person name="Bonometti L."/>
            <person name="Westerberg I."/>
            <person name="Brannstrom I.O."/>
            <person name="Guillou S."/>
            <person name="Cros-Aarteil S."/>
            <person name="Calhoun S."/>
            <person name="Haridas S."/>
            <person name="Kuo A."/>
            <person name="Mondo S."/>
            <person name="Pangilinan J."/>
            <person name="Riley R."/>
            <person name="Labutti K."/>
            <person name="Andreopoulos B."/>
            <person name="Lipzen A."/>
            <person name="Chen C."/>
            <person name="Yanf M."/>
            <person name="Daum C."/>
            <person name="Ng V."/>
            <person name="Clum A."/>
            <person name="Ohm R."/>
            <person name="Martin F."/>
            <person name="Silar P."/>
            <person name="Natvig D."/>
            <person name="Lalanne C."/>
            <person name="Gautier V."/>
            <person name="Ament-Velasquez S.L."/>
            <person name="Kruys A."/>
            <person name="Hutchinson M.I."/>
            <person name="Powell A.J."/>
            <person name="Barry K."/>
            <person name="Miller A.N."/>
            <person name="Grigoriev I.V."/>
            <person name="Debuchy R."/>
            <person name="Gladieux P."/>
            <person name="Thoren M.H."/>
            <person name="Johannesson H."/>
        </authorList>
    </citation>
    <scope>NUCLEOTIDE SEQUENCE</scope>
    <source>
        <strain evidence="11">CBS 141.50</strain>
    </source>
</reference>
<name>A0AAN6UUG4_9PEZI</name>
<dbReference type="PANTHER" id="PTHR31736:SF19">
    <property type="entry name" value="PECTIN LYASE SUPERFAMILY PROTEIN-RELATED"/>
    <property type="match status" value="1"/>
</dbReference>